<proteinExistence type="predicted"/>
<keyword evidence="3" id="KW-1185">Reference proteome</keyword>
<name>A0A1Y1XZV8_9FUNG</name>
<reference evidence="2 3" key="1">
    <citation type="submission" date="2016-07" db="EMBL/GenBank/DDBJ databases">
        <title>Pervasive Adenine N6-methylation of Active Genes in Fungi.</title>
        <authorList>
            <consortium name="DOE Joint Genome Institute"/>
            <person name="Mondo S.J."/>
            <person name="Dannebaum R.O."/>
            <person name="Kuo R.C."/>
            <person name="Labutti K."/>
            <person name="Haridas S."/>
            <person name="Kuo A."/>
            <person name="Salamov A."/>
            <person name="Ahrendt S.R."/>
            <person name="Lipzen A."/>
            <person name="Sullivan W."/>
            <person name="Andreopoulos W.B."/>
            <person name="Clum A."/>
            <person name="Lindquist E."/>
            <person name="Daum C."/>
            <person name="Ramamoorthy G.K."/>
            <person name="Gryganskyi A."/>
            <person name="Culley D."/>
            <person name="Magnuson J.K."/>
            <person name="James T.Y."/>
            <person name="O'Malley M.A."/>
            <person name="Stajich J.E."/>
            <person name="Spatafora J.W."/>
            <person name="Visel A."/>
            <person name="Grigoriev I.V."/>
        </authorList>
    </citation>
    <scope>NUCLEOTIDE SEQUENCE [LARGE SCALE GENOMIC DNA]</scope>
    <source>
        <strain evidence="2 3">CBS 931.73</strain>
    </source>
</reference>
<sequence>MLTAARSSARVSLAEVPPNHTTDSGGSLYAQVGRLVPIGLAPTRLSETPAKRWGLRPSRAREVISAVTGPGSRIVDGSLQEAADILHGAVAPQRPSRAREVISAVTGPGSRIVDGSLQEAADILHGAVAPQKAWDEVTVPSHGICSIAQFDSTSPALKITHAGGSRWQWMDQAKWSPER</sequence>
<dbReference type="AlphaFoldDB" id="A0A1Y1XZV8"/>
<dbReference type="Proteomes" id="UP000193498">
    <property type="component" value="Unassembled WGS sequence"/>
</dbReference>
<feature type="region of interest" description="Disordered" evidence="1">
    <location>
        <begin position="1"/>
        <end position="27"/>
    </location>
</feature>
<accession>A0A1Y1XZV8</accession>
<feature type="compositionally biased region" description="Polar residues" evidence="1">
    <location>
        <begin position="1"/>
        <end position="10"/>
    </location>
</feature>
<dbReference type="EMBL" id="MCFE01000334">
    <property type="protein sequence ID" value="ORX91248.1"/>
    <property type="molecule type" value="Genomic_DNA"/>
</dbReference>
<evidence type="ECO:0000313" key="2">
    <source>
        <dbReference type="EMBL" id="ORX91248.1"/>
    </source>
</evidence>
<organism evidence="2 3">
    <name type="scientific">Basidiobolus meristosporus CBS 931.73</name>
    <dbReference type="NCBI Taxonomy" id="1314790"/>
    <lineage>
        <taxon>Eukaryota</taxon>
        <taxon>Fungi</taxon>
        <taxon>Fungi incertae sedis</taxon>
        <taxon>Zoopagomycota</taxon>
        <taxon>Entomophthoromycotina</taxon>
        <taxon>Basidiobolomycetes</taxon>
        <taxon>Basidiobolales</taxon>
        <taxon>Basidiobolaceae</taxon>
        <taxon>Basidiobolus</taxon>
    </lineage>
</organism>
<protein>
    <submittedName>
        <fullName evidence="2">Uncharacterized protein</fullName>
    </submittedName>
</protein>
<evidence type="ECO:0000313" key="3">
    <source>
        <dbReference type="Proteomes" id="UP000193498"/>
    </source>
</evidence>
<comment type="caution">
    <text evidence="2">The sequence shown here is derived from an EMBL/GenBank/DDBJ whole genome shotgun (WGS) entry which is preliminary data.</text>
</comment>
<gene>
    <name evidence="2" type="ORF">K493DRAFT_304216</name>
</gene>
<dbReference type="InParanoid" id="A0A1Y1XZV8"/>
<evidence type="ECO:0000256" key="1">
    <source>
        <dbReference type="SAM" id="MobiDB-lite"/>
    </source>
</evidence>